<evidence type="ECO:0008006" key="3">
    <source>
        <dbReference type="Google" id="ProtNLM"/>
    </source>
</evidence>
<dbReference type="InterPro" id="IPR006530">
    <property type="entry name" value="YD"/>
</dbReference>
<name>A0ABW1AR47_9RHOO</name>
<protein>
    <recommendedName>
        <fullName evidence="3">Sugar-binding protein</fullName>
    </recommendedName>
</protein>
<comment type="caution">
    <text evidence="1">The sequence shown here is derived from an EMBL/GenBank/DDBJ whole genome shotgun (WGS) entry which is preliminary data.</text>
</comment>
<feature type="non-terminal residue" evidence="1">
    <location>
        <position position="1"/>
    </location>
</feature>
<keyword evidence="2" id="KW-1185">Reference proteome</keyword>
<dbReference type="EMBL" id="JBHSOG010000040">
    <property type="protein sequence ID" value="MFC5769757.1"/>
    <property type="molecule type" value="Genomic_DNA"/>
</dbReference>
<dbReference type="PANTHER" id="PTHR32305:SF15">
    <property type="entry name" value="PROTEIN RHSA-RELATED"/>
    <property type="match status" value="1"/>
</dbReference>
<dbReference type="Pfam" id="PF05593">
    <property type="entry name" value="RHS_repeat"/>
    <property type="match status" value="1"/>
</dbReference>
<sequence length="202" mass="21623">QDRVAHVLDHAGNRVAYAYDAVGNRVSVESPDGYAIGFDYDLAGRPYSAYDEDGNRVFSAFDVAGRVRAVIDPNGAATLYDYHGDEQDGRLARVEQPAIPGQNAGRAAETDYDAGGLPIRVRQVSAGGEAREGYRFHDELGRVVRSVSAPDDVGQRLQVCYSYDALSNLTQVRAGATTDTTSAACAGSPAVQLTQSWDDFGN</sequence>
<dbReference type="NCBIfam" id="TIGR01643">
    <property type="entry name" value="YD_repeat_2x"/>
    <property type="match status" value="1"/>
</dbReference>
<evidence type="ECO:0000313" key="2">
    <source>
        <dbReference type="Proteomes" id="UP001595974"/>
    </source>
</evidence>
<reference evidence="2" key="1">
    <citation type="journal article" date="2019" name="Int. J. Syst. Evol. Microbiol.">
        <title>The Global Catalogue of Microorganisms (GCM) 10K type strain sequencing project: providing services to taxonomists for standard genome sequencing and annotation.</title>
        <authorList>
            <consortium name="The Broad Institute Genomics Platform"/>
            <consortium name="The Broad Institute Genome Sequencing Center for Infectious Disease"/>
            <person name="Wu L."/>
            <person name="Ma J."/>
        </authorList>
    </citation>
    <scope>NUCLEOTIDE SEQUENCE [LARGE SCALE GENOMIC DNA]</scope>
    <source>
        <strain evidence="2">SHR3</strain>
    </source>
</reference>
<organism evidence="1 2">
    <name type="scientific">Thauera sinica</name>
    <dbReference type="NCBI Taxonomy" id="2665146"/>
    <lineage>
        <taxon>Bacteria</taxon>
        <taxon>Pseudomonadati</taxon>
        <taxon>Pseudomonadota</taxon>
        <taxon>Betaproteobacteria</taxon>
        <taxon>Rhodocyclales</taxon>
        <taxon>Zoogloeaceae</taxon>
        <taxon>Thauera</taxon>
    </lineage>
</organism>
<dbReference type="Proteomes" id="UP001595974">
    <property type="component" value="Unassembled WGS sequence"/>
</dbReference>
<dbReference type="InterPro" id="IPR031325">
    <property type="entry name" value="RHS_repeat"/>
</dbReference>
<accession>A0ABW1AR47</accession>
<evidence type="ECO:0000313" key="1">
    <source>
        <dbReference type="EMBL" id="MFC5769757.1"/>
    </source>
</evidence>
<gene>
    <name evidence="1" type="ORF">ACFPTN_10275</name>
</gene>
<dbReference type="RefSeq" id="WP_385961139.1">
    <property type="nucleotide sequence ID" value="NZ_JBHSOG010000040.1"/>
</dbReference>
<dbReference type="PANTHER" id="PTHR32305">
    <property type="match status" value="1"/>
</dbReference>
<feature type="non-terminal residue" evidence="1">
    <location>
        <position position="202"/>
    </location>
</feature>
<proteinExistence type="predicted"/>
<dbReference type="InterPro" id="IPR050708">
    <property type="entry name" value="T6SS_VgrG/RHS"/>
</dbReference>
<dbReference type="Gene3D" id="2.180.10.10">
    <property type="entry name" value="RHS repeat-associated core"/>
    <property type="match status" value="1"/>
</dbReference>